<dbReference type="PANTHER" id="PTHR38248">
    <property type="entry name" value="FUNK1 6"/>
    <property type="match status" value="1"/>
</dbReference>
<dbReference type="Proteomes" id="UP000034164">
    <property type="component" value="Unassembled WGS sequence"/>
</dbReference>
<dbReference type="AlphaFoldDB" id="A0A0G2I137"/>
<evidence type="ECO:0000313" key="2">
    <source>
        <dbReference type="Proteomes" id="UP000034164"/>
    </source>
</evidence>
<dbReference type="OrthoDB" id="5584477at2759"/>
<dbReference type="EMBL" id="LCZI01000905">
    <property type="protein sequence ID" value="KKZ63855.1"/>
    <property type="molecule type" value="Genomic_DNA"/>
</dbReference>
<dbReference type="PANTHER" id="PTHR38248:SF2">
    <property type="entry name" value="FUNK1 11"/>
    <property type="match status" value="1"/>
</dbReference>
<evidence type="ECO:0000313" key="1">
    <source>
        <dbReference type="EMBL" id="KKZ63855.1"/>
    </source>
</evidence>
<dbReference type="VEuPathDB" id="FungiDB:EMCG_01808"/>
<organism evidence="1 2">
    <name type="scientific">[Emmonsia] crescens</name>
    <dbReference type="NCBI Taxonomy" id="73230"/>
    <lineage>
        <taxon>Eukaryota</taxon>
        <taxon>Fungi</taxon>
        <taxon>Dikarya</taxon>
        <taxon>Ascomycota</taxon>
        <taxon>Pezizomycotina</taxon>
        <taxon>Eurotiomycetes</taxon>
        <taxon>Eurotiomycetidae</taxon>
        <taxon>Onygenales</taxon>
        <taxon>Ajellomycetaceae</taxon>
        <taxon>Emergomyces</taxon>
    </lineage>
</organism>
<reference evidence="2" key="1">
    <citation type="journal article" date="2015" name="PLoS Genet.">
        <title>The dynamic genome and transcriptome of the human fungal pathogen Blastomyces and close relative Emmonsia.</title>
        <authorList>
            <person name="Munoz J.F."/>
            <person name="Gauthier G.M."/>
            <person name="Desjardins C.A."/>
            <person name="Gallo J.E."/>
            <person name="Holder J."/>
            <person name="Sullivan T.D."/>
            <person name="Marty A.J."/>
            <person name="Carmen J.C."/>
            <person name="Chen Z."/>
            <person name="Ding L."/>
            <person name="Gujja S."/>
            <person name="Magrini V."/>
            <person name="Misas E."/>
            <person name="Mitreva M."/>
            <person name="Priest M."/>
            <person name="Saif S."/>
            <person name="Whiston E.A."/>
            <person name="Young S."/>
            <person name="Zeng Q."/>
            <person name="Goldman W.E."/>
            <person name="Mardis E.R."/>
            <person name="Taylor J.W."/>
            <person name="McEwen J.G."/>
            <person name="Clay O.K."/>
            <person name="Klein B.S."/>
            <person name="Cuomo C.A."/>
        </authorList>
    </citation>
    <scope>NUCLEOTIDE SEQUENCE [LARGE SCALE GENOMIC DNA]</scope>
    <source>
        <strain evidence="2">UAMH 3008</strain>
    </source>
</reference>
<gene>
    <name evidence="1" type="ORF">EMCG_01808</name>
</gene>
<protein>
    <submittedName>
        <fullName evidence="1">Uncharacterized protein</fullName>
    </submittedName>
</protein>
<proteinExistence type="predicted"/>
<accession>A0A0G2I137</accession>
<sequence>MAKLSPDESDIIKNHPLTKSLNDLRGLLQEAERFHELRSISYDGAVDNLDQQNAISKLLYVLQGEDAALIIRSRISDGDLASDLARLFERLRKETGNFRYDHYRPLVRLVFERPLPTESQNVKTWNFNVWNAVLDLIDTASQMTPPPCLISSIQQTPWLRNIKELGELHIDIPGFFHAFFEDIPQLKTVSQAVLETCKRADNPLYDEEKGWQGWPELAVEKDVLKWLANIIAELVQLAEAQEPSWKIDRRPLAQPSQPLQGSVAERKLDIGFVNDPTATEDSRCSWTQILVPEELKNDLKYDRKSGA</sequence>
<comment type="caution">
    <text evidence="1">The sequence shown here is derived from an EMBL/GenBank/DDBJ whole genome shotgun (WGS) entry which is preliminary data.</text>
</comment>
<name>A0A0G2I137_9EURO</name>